<dbReference type="VEuPathDB" id="FungiDB:CIHG_06524"/>
<feature type="region of interest" description="Disordered" evidence="1">
    <location>
        <begin position="1"/>
        <end position="29"/>
    </location>
</feature>
<protein>
    <submittedName>
        <fullName evidence="2">Uncharacterized protein</fullName>
    </submittedName>
</protein>
<proteinExistence type="predicted"/>
<evidence type="ECO:0000313" key="2">
    <source>
        <dbReference type="EMBL" id="KMU88586.1"/>
    </source>
</evidence>
<accession>A0A0J8RVJ1</accession>
<organism evidence="2 3">
    <name type="scientific">Coccidioides immitis H538.4</name>
    <dbReference type="NCBI Taxonomy" id="396776"/>
    <lineage>
        <taxon>Eukaryota</taxon>
        <taxon>Fungi</taxon>
        <taxon>Dikarya</taxon>
        <taxon>Ascomycota</taxon>
        <taxon>Pezizomycotina</taxon>
        <taxon>Eurotiomycetes</taxon>
        <taxon>Eurotiomycetidae</taxon>
        <taxon>Onygenales</taxon>
        <taxon>Onygenaceae</taxon>
        <taxon>Coccidioides</taxon>
    </lineage>
</organism>
<evidence type="ECO:0000313" key="3">
    <source>
        <dbReference type="Proteomes" id="UP000054563"/>
    </source>
</evidence>
<sequence length="112" mass="12291">MRVTAGSKKNRISLTPIWGSSTPADEPSPQLERAWLAAHDLLISGLRTRLVPDPQAEKHPTDSYVIPATEAARRRQKSSKGWQTGTLSWFTSEYIPVVGKGYGVFAKLLSGN</sequence>
<dbReference type="Proteomes" id="UP000054563">
    <property type="component" value="Unassembled WGS sequence"/>
</dbReference>
<gene>
    <name evidence="2" type="ORF">CIHG_06524</name>
</gene>
<evidence type="ECO:0000256" key="1">
    <source>
        <dbReference type="SAM" id="MobiDB-lite"/>
    </source>
</evidence>
<name>A0A0J8RVJ1_COCIT</name>
<dbReference type="EMBL" id="DS017006">
    <property type="protein sequence ID" value="KMU88586.1"/>
    <property type="molecule type" value="Genomic_DNA"/>
</dbReference>
<dbReference type="AlphaFoldDB" id="A0A0J8RVJ1"/>
<reference evidence="3" key="1">
    <citation type="journal article" date="2010" name="Genome Res.">
        <title>Population genomic sequencing of Coccidioides fungi reveals recent hybridization and transposon control.</title>
        <authorList>
            <person name="Neafsey D.E."/>
            <person name="Barker B.M."/>
            <person name="Sharpton T.J."/>
            <person name="Stajich J.E."/>
            <person name="Park D.J."/>
            <person name="Whiston E."/>
            <person name="Hung C.-Y."/>
            <person name="McMahan C."/>
            <person name="White J."/>
            <person name="Sykes S."/>
            <person name="Heiman D."/>
            <person name="Young S."/>
            <person name="Zeng Q."/>
            <person name="Abouelleil A."/>
            <person name="Aftuck L."/>
            <person name="Bessette D."/>
            <person name="Brown A."/>
            <person name="FitzGerald M."/>
            <person name="Lui A."/>
            <person name="Macdonald J.P."/>
            <person name="Priest M."/>
            <person name="Orbach M.J."/>
            <person name="Galgiani J.N."/>
            <person name="Kirkland T.N."/>
            <person name="Cole G.T."/>
            <person name="Birren B.W."/>
            <person name="Henn M.R."/>
            <person name="Taylor J.W."/>
            <person name="Rounsley S.D."/>
        </authorList>
    </citation>
    <scope>NUCLEOTIDE SEQUENCE [LARGE SCALE GENOMIC DNA]</scope>
    <source>
        <strain evidence="3">H538.4</strain>
    </source>
</reference>